<proteinExistence type="predicted"/>
<organism evidence="1 2">
    <name type="scientific">Desulfamplus magnetovallimortis</name>
    <dbReference type="NCBI Taxonomy" id="1246637"/>
    <lineage>
        <taxon>Bacteria</taxon>
        <taxon>Pseudomonadati</taxon>
        <taxon>Thermodesulfobacteriota</taxon>
        <taxon>Desulfobacteria</taxon>
        <taxon>Desulfobacterales</taxon>
        <taxon>Desulfobacteraceae</taxon>
        <taxon>Desulfamplus</taxon>
    </lineage>
</organism>
<evidence type="ECO:0000313" key="2">
    <source>
        <dbReference type="Proteomes" id="UP000191931"/>
    </source>
</evidence>
<sequence>MKKESVEFSTKAHCGGLEFSPYLYLNRYVHQEPPLKPNF</sequence>
<dbReference type="EMBL" id="FWEV01000173">
    <property type="protein sequence ID" value="SLM30933.1"/>
    <property type="molecule type" value="Genomic_DNA"/>
</dbReference>
<protein>
    <submittedName>
        <fullName evidence="1">Uncharacterized protein</fullName>
    </submittedName>
</protein>
<accession>A0A1W1HET0</accession>
<dbReference type="Proteomes" id="UP000191931">
    <property type="component" value="Unassembled WGS sequence"/>
</dbReference>
<evidence type="ECO:0000313" key="1">
    <source>
        <dbReference type="EMBL" id="SLM30933.1"/>
    </source>
</evidence>
<name>A0A1W1HET0_9BACT</name>
<dbReference type="AlphaFoldDB" id="A0A1W1HET0"/>
<gene>
    <name evidence="1" type="ORF">MTBBW1_2540001</name>
</gene>
<keyword evidence="2" id="KW-1185">Reference proteome</keyword>
<reference evidence="1 2" key="1">
    <citation type="submission" date="2017-03" db="EMBL/GenBank/DDBJ databases">
        <authorList>
            <person name="Afonso C.L."/>
            <person name="Miller P.J."/>
            <person name="Scott M.A."/>
            <person name="Spackman E."/>
            <person name="Goraichik I."/>
            <person name="Dimitrov K.M."/>
            <person name="Suarez D.L."/>
            <person name="Swayne D.E."/>
        </authorList>
    </citation>
    <scope>NUCLEOTIDE SEQUENCE [LARGE SCALE GENOMIC DNA]</scope>
    <source>
        <strain evidence="1">PRJEB14757</strain>
    </source>
</reference>